<evidence type="ECO:0000313" key="5">
    <source>
        <dbReference type="EMBL" id="PZP48054.1"/>
    </source>
</evidence>
<accession>A0A2W5F1G9</accession>
<dbReference type="SUPFAM" id="SSF46689">
    <property type="entry name" value="Homeodomain-like"/>
    <property type="match status" value="2"/>
</dbReference>
<reference evidence="5 6" key="1">
    <citation type="submission" date="2017-11" db="EMBL/GenBank/DDBJ databases">
        <title>Infants hospitalized years apart are colonized by the same room-sourced microbial strains.</title>
        <authorList>
            <person name="Brooks B."/>
            <person name="Olm M.R."/>
            <person name="Firek B.A."/>
            <person name="Baker R."/>
            <person name="Thomas B.C."/>
            <person name="Morowitz M.J."/>
            <person name="Banfield J.F."/>
        </authorList>
    </citation>
    <scope>NUCLEOTIDE SEQUENCE [LARGE SCALE GENOMIC DNA]</scope>
    <source>
        <strain evidence="5">S2_009_000_R2_76</strain>
    </source>
</reference>
<name>A0A2W5F1G9_9SPHI</name>
<dbReference type="PANTHER" id="PTHR43280:SF30">
    <property type="entry name" value="MMSAB OPERON REGULATORY PROTEIN"/>
    <property type="match status" value="1"/>
</dbReference>
<dbReference type="InterPro" id="IPR003313">
    <property type="entry name" value="AraC-bd"/>
</dbReference>
<dbReference type="Proteomes" id="UP000249645">
    <property type="component" value="Unassembled WGS sequence"/>
</dbReference>
<comment type="caution">
    <text evidence="5">The sequence shown here is derived from an EMBL/GenBank/DDBJ whole genome shotgun (WGS) entry which is preliminary data.</text>
</comment>
<dbReference type="SUPFAM" id="SSF51215">
    <property type="entry name" value="Regulatory protein AraC"/>
    <property type="match status" value="1"/>
</dbReference>
<gene>
    <name evidence="5" type="ORF">DI598_10415</name>
</gene>
<dbReference type="Pfam" id="PF12833">
    <property type="entry name" value="HTH_18"/>
    <property type="match status" value="1"/>
</dbReference>
<organism evidence="5 6">
    <name type="scientific">Pseudopedobacter saltans</name>
    <dbReference type="NCBI Taxonomy" id="151895"/>
    <lineage>
        <taxon>Bacteria</taxon>
        <taxon>Pseudomonadati</taxon>
        <taxon>Bacteroidota</taxon>
        <taxon>Sphingobacteriia</taxon>
        <taxon>Sphingobacteriales</taxon>
        <taxon>Sphingobacteriaceae</taxon>
        <taxon>Pseudopedobacter</taxon>
    </lineage>
</organism>
<dbReference type="Pfam" id="PF02311">
    <property type="entry name" value="AraC_binding"/>
    <property type="match status" value="1"/>
</dbReference>
<dbReference type="Gene3D" id="2.60.120.280">
    <property type="entry name" value="Regulatory protein AraC"/>
    <property type="match status" value="1"/>
</dbReference>
<dbReference type="InterPro" id="IPR037923">
    <property type="entry name" value="HTH-like"/>
</dbReference>
<dbReference type="InterPro" id="IPR009057">
    <property type="entry name" value="Homeodomain-like_sf"/>
</dbReference>
<dbReference type="AlphaFoldDB" id="A0A2W5F1G9"/>
<dbReference type="PANTHER" id="PTHR43280">
    <property type="entry name" value="ARAC-FAMILY TRANSCRIPTIONAL REGULATOR"/>
    <property type="match status" value="1"/>
</dbReference>
<dbReference type="SMART" id="SM00342">
    <property type="entry name" value="HTH_ARAC"/>
    <property type="match status" value="1"/>
</dbReference>
<keyword evidence="2" id="KW-0238">DNA-binding</keyword>
<feature type="domain" description="HTH araC/xylS-type" evidence="4">
    <location>
        <begin position="192"/>
        <end position="290"/>
    </location>
</feature>
<proteinExistence type="predicted"/>
<dbReference type="EMBL" id="QFOI01000174">
    <property type="protein sequence ID" value="PZP48054.1"/>
    <property type="molecule type" value="Genomic_DNA"/>
</dbReference>
<evidence type="ECO:0000259" key="4">
    <source>
        <dbReference type="PROSITE" id="PS01124"/>
    </source>
</evidence>
<dbReference type="InterPro" id="IPR018060">
    <property type="entry name" value="HTH_AraC"/>
</dbReference>
<evidence type="ECO:0000313" key="6">
    <source>
        <dbReference type="Proteomes" id="UP000249645"/>
    </source>
</evidence>
<dbReference type="Gene3D" id="1.10.10.60">
    <property type="entry name" value="Homeodomain-like"/>
    <property type="match status" value="2"/>
</dbReference>
<keyword evidence="3" id="KW-0804">Transcription</keyword>
<evidence type="ECO:0000256" key="2">
    <source>
        <dbReference type="ARBA" id="ARBA00023125"/>
    </source>
</evidence>
<keyword evidence="1" id="KW-0805">Transcription regulation</keyword>
<sequence length="291" mass="33518">MISFHKYLGKSATEENWGLYIASAGVSTVQKHQPYPVLNTHPNTHVFTWNRGRILNDYYLIYITKGGGVLETQYQKETIVSEGDCFFLYPGTWHRYRPNIETGWEEYWIGFNGYYPQKLMEAGFFNKKKAVINVGLSSDLLVNFQSIIETIQKANMGYHQIISACGLSILALVYNSIAYREENSNNPLQYISKAKFLLQEAYGRDVNMTKIAKQLTVSYSKFRKDFKMVTGVSPNQFLIEIRLNKAKELLKATNIPICEIAGQTGFDTLFYFSRLFKKKFNVAPTFYRGLK</sequence>
<evidence type="ECO:0000256" key="3">
    <source>
        <dbReference type="ARBA" id="ARBA00023163"/>
    </source>
</evidence>
<evidence type="ECO:0000256" key="1">
    <source>
        <dbReference type="ARBA" id="ARBA00023015"/>
    </source>
</evidence>
<dbReference type="PROSITE" id="PS01124">
    <property type="entry name" value="HTH_ARAC_FAMILY_2"/>
    <property type="match status" value="1"/>
</dbReference>
<dbReference type="GO" id="GO:0003700">
    <property type="term" value="F:DNA-binding transcription factor activity"/>
    <property type="evidence" value="ECO:0007669"/>
    <property type="project" value="InterPro"/>
</dbReference>
<protein>
    <submittedName>
        <fullName evidence="5">AraC family transcriptional regulator</fullName>
    </submittedName>
</protein>
<dbReference type="GO" id="GO:0043565">
    <property type="term" value="F:sequence-specific DNA binding"/>
    <property type="evidence" value="ECO:0007669"/>
    <property type="project" value="InterPro"/>
</dbReference>